<keyword evidence="3" id="KW-1185">Reference proteome</keyword>
<feature type="domain" description="3-keto-alpha-glucoside-1,2-lyase/3-keto-2-hydroxy-glucal hydratase" evidence="1">
    <location>
        <begin position="60"/>
        <end position="252"/>
    </location>
</feature>
<proteinExistence type="predicted"/>
<dbReference type="RefSeq" id="WP_265787425.1">
    <property type="nucleotide sequence ID" value="NZ_BAABRS010000001.1"/>
</dbReference>
<dbReference type="InterPro" id="IPR010496">
    <property type="entry name" value="AL/BT2_dom"/>
</dbReference>
<evidence type="ECO:0000313" key="2">
    <source>
        <dbReference type="EMBL" id="MCW9711880.1"/>
    </source>
</evidence>
<dbReference type="Pfam" id="PF06439">
    <property type="entry name" value="3keto-disac_hyd"/>
    <property type="match status" value="1"/>
</dbReference>
<gene>
    <name evidence="2" type="ORF">LQ318_03090</name>
</gene>
<name>A0ABT3PVJ3_9BACT</name>
<dbReference type="EMBL" id="JAJNDC010000001">
    <property type="protein sequence ID" value="MCW9711880.1"/>
    <property type="molecule type" value="Genomic_DNA"/>
</dbReference>
<sequence>MLNRTIFTVTAFIIFTIFISVSVSCAQEQEMQPEDTEVWEPVPPKVDPGSFTKLPPPSDAVVLFDGANFDQWEHTDGGGKPEWKIEDDHMTVVAGTGSIQTKKDFGSVQLHIEWRSPEKIEGEGQGRGNSGVFFQNRYEVQVLDAYENETYVNGMAGSIYKQHIPEANVARKPGEWQSYDIVFIAPEFSDDGSLESPARVTVFWNGVLVQHDVELEGPTEYIGHPSYEAHGEAPITLQDHSNPVSFRNVWVRELDK</sequence>
<dbReference type="PROSITE" id="PS51257">
    <property type="entry name" value="PROKAR_LIPOPROTEIN"/>
    <property type="match status" value="1"/>
</dbReference>
<evidence type="ECO:0000313" key="3">
    <source>
        <dbReference type="Proteomes" id="UP001207337"/>
    </source>
</evidence>
<protein>
    <submittedName>
        <fullName evidence="2">DUF1080 domain-containing protein</fullName>
    </submittedName>
</protein>
<organism evidence="2 3">
    <name type="scientific">Fodinibius salicampi</name>
    <dbReference type="NCBI Taxonomy" id="1920655"/>
    <lineage>
        <taxon>Bacteria</taxon>
        <taxon>Pseudomonadati</taxon>
        <taxon>Balneolota</taxon>
        <taxon>Balneolia</taxon>
        <taxon>Balneolales</taxon>
        <taxon>Balneolaceae</taxon>
        <taxon>Fodinibius</taxon>
    </lineage>
</organism>
<dbReference type="Gene3D" id="2.60.120.560">
    <property type="entry name" value="Exo-inulinase, domain 1"/>
    <property type="match status" value="1"/>
</dbReference>
<evidence type="ECO:0000259" key="1">
    <source>
        <dbReference type="Pfam" id="PF06439"/>
    </source>
</evidence>
<dbReference type="Proteomes" id="UP001207337">
    <property type="component" value="Unassembled WGS sequence"/>
</dbReference>
<comment type="caution">
    <text evidence="2">The sequence shown here is derived from an EMBL/GenBank/DDBJ whole genome shotgun (WGS) entry which is preliminary data.</text>
</comment>
<reference evidence="2 3" key="1">
    <citation type="submission" date="2021-11" db="EMBL/GenBank/DDBJ databases">
        <title>Aliifidinibius sp. nov., a new bacterium isolated from saline soil.</title>
        <authorList>
            <person name="Galisteo C."/>
            <person name="De La Haba R."/>
            <person name="Sanchez-Porro C."/>
            <person name="Ventosa A."/>
        </authorList>
    </citation>
    <scope>NUCLEOTIDE SEQUENCE [LARGE SCALE GENOMIC DNA]</scope>
    <source>
        <strain evidence="2 3">KACC 190600</strain>
    </source>
</reference>
<accession>A0ABT3PVJ3</accession>